<dbReference type="Pfam" id="PF13847">
    <property type="entry name" value="Methyltransf_31"/>
    <property type="match status" value="1"/>
</dbReference>
<feature type="domain" description="Methyltransferase" evidence="1">
    <location>
        <begin position="43"/>
        <end position="151"/>
    </location>
</feature>
<dbReference type="HOGENOM" id="CLU_057148_1_0_1"/>
<evidence type="ECO:0000313" key="3">
    <source>
        <dbReference type="Proteomes" id="UP000054321"/>
    </source>
</evidence>
<dbReference type="InterPro" id="IPR025714">
    <property type="entry name" value="Methyltranfer_dom"/>
</dbReference>
<evidence type="ECO:0000259" key="1">
    <source>
        <dbReference type="Pfam" id="PF13847"/>
    </source>
</evidence>
<dbReference type="SUPFAM" id="SSF53335">
    <property type="entry name" value="S-adenosyl-L-methionine-dependent methyltransferases"/>
    <property type="match status" value="1"/>
</dbReference>
<dbReference type="Gene3D" id="3.40.50.150">
    <property type="entry name" value="Vaccinia Virus protein VP39"/>
    <property type="match status" value="1"/>
</dbReference>
<reference evidence="2 3" key="1">
    <citation type="submission" date="2014-04" db="EMBL/GenBank/DDBJ databases">
        <authorList>
            <consortium name="DOE Joint Genome Institute"/>
            <person name="Kuo A."/>
            <person name="Martino E."/>
            <person name="Perotto S."/>
            <person name="Kohler A."/>
            <person name="Nagy L.G."/>
            <person name="Floudas D."/>
            <person name="Copeland A."/>
            <person name="Barry K.W."/>
            <person name="Cichocki N."/>
            <person name="Veneault-Fourrey C."/>
            <person name="LaButti K."/>
            <person name="Lindquist E.A."/>
            <person name="Lipzen A."/>
            <person name="Lundell T."/>
            <person name="Morin E."/>
            <person name="Murat C."/>
            <person name="Sun H."/>
            <person name="Tunlid A."/>
            <person name="Henrissat B."/>
            <person name="Grigoriev I.V."/>
            <person name="Hibbett D.S."/>
            <person name="Martin F."/>
            <person name="Nordberg H.P."/>
            <person name="Cantor M.N."/>
            <person name="Hua S.X."/>
        </authorList>
    </citation>
    <scope>NUCLEOTIDE SEQUENCE [LARGE SCALE GENOMIC DNA]</scope>
    <source>
        <strain evidence="2 3">Zn</strain>
    </source>
</reference>
<evidence type="ECO:0000313" key="2">
    <source>
        <dbReference type="EMBL" id="KIM98490.1"/>
    </source>
</evidence>
<dbReference type="STRING" id="913774.A0A0C3GR21"/>
<keyword evidence="3" id="KW-1185">Reference proteome</keyword>
<sequence>MSVYTTSHTPTVLETHGARTAQNNTPYMIPYITNLLLTTPSPKVLDIGCGPGSITVSLAKLFPTSHITGVEITETPLVEGRRLVASEGVTNVEFKVGDGHDLKALGMEDETFDVVFCHQVLQHVRDPVAVMGEMRRVCRKGKGGFVAAKETADMSWYPELEGISLSNKVYQEVARAKGGNPSPRGRLHVWAKEAGFDSTKVVSSTSTVTCRTREEREFVGKAITDRIRVGGNLGTFAVQKGICSVEELEDMGRAWKEWIEDDERGWLAYLNGELVAFV</sequence>
<reference evidence="3" key="2">
    <citation type="submission" date="2015-01" db="EMBL/GenBank/DDBJ databases">
        <title>Evolutionary Origins and Diversification of the Mycorrhizal Mutualists.</title>
        <authorList>
            <consortium name="DOE Joint Genome Institute"/>
            <consortium name="Mycorrhizal Genomics Consortium"/>
            <person name="Kohler A."/>
            <person name="Kuo A."/>
            <person name="Nagy L.G."/>
            <person name="Floudas D."/>
            <person name="Copeland A."/>
            <person name="Barry K.W."/>
            <person name="Cichocki N."/>
            <person name="Veneault-Fourrey C."/>
            <person name="LaButti K."/>
            <person name="Lindquist E.A."/>
            <person name="Lipzen A."/>
            <person name="Lundell T."/>
            <person name="Morin E."/>
            <person name="Murat C."/>
            <person name="Riley R."/>
            <person name="Ohm R."/>
            <person name="Sun H."/>
            <person name="Tunlid A."/>
            <person name="Henrissat B."/>
            <person name="Grigoriev I.V."/>
            <person name="Hibbett D.S."/>
            <person name="Martin F."/>
        </authorList>
    </citation>
    <scope>NUCLEOTIDE SEQUENCE [LARGE SCALE GENOMIC DNA]</scope>
    <source>
        <strain evidence="3">Zn</strain>
    </source>
</reference>
<dbReference type="PANTHER" id="PTHR45128">
    <property type="entry name" value="METHYLTRANSFERASE TYPE 11"/>
    <property type="match status" value="1"/>
</dbReference>
<name>A0A0C3GR21_OIDMZ</name>
<dbReference type="OrthoDB" id="10017101at2759"/>
<dbReference type="AlphaFoldDB" id="A0A0C3GR21"/>
<dbReference type="InterPro" id="IPR029063">
    <property type="entry name" value="SAM-dependent_MTases_sf"/>
</dbReference>
<organism evidence="2 3">
    <name type="scientific">Oidiodendron maius (strain Zn)</name>
    <dbReference type="NCBI Taxonomy" id="913774"/>
    <lineage>
        <taxon>Eukaryota</taxon>
        <taxon>Fungi</taxon>
        <taxon>Dikarya</taxon>
        <taxon>Ascomycota</taxon>
        <taxon>Pezizomycotina</taxon>
        <taxon>Leotiomycetes</taxon>
        <taxon>Leotiomycetes incertae sedis</taxon>
        <taxon>Myxotrichaceae</taxon>
        <taxon>Oidiodendron</taxon>
    </lineage>
</organism>
<proteinExistence type="predicted"/>
<dbReference type="Proteomes" id="UP000054321">
    <property type="component" value="Unassembled WGS sequence"/>
</dbReference>
<dbReference type="CDD" id="cd02440">
    <property type="entry name" value="AdoMet_MTases"/>
    <property type="match status" value="1"/>
</dbReference>
<dbReference type="EMBL" id="KN832880">
    <property type="protein sequence ID" value="KIM98490.1"/>
    <property type="molecule type" value="Genomic_DNA"/>
</dbReference>
<protein>
    <recommendedName>
        <fullName evidence="1">Methyltransferase domain-containing protein</fullName>
    </recommendedName>
</protein>
<accession>A0A0C3GR21</accession>
<gene>
    <name evidence="2" type="ORF">OIDMADRAFT_128290</name>
</gene>
<dbReference type="InParanoid" id="A0A0C3GR21"/>
<dbReference type="PANTHER" id="PTHR45128:SF1">
    <property type="entry name" value="S-ADENOSYLMETHIONINE-DEPENDENT METHYLTRANSFERASE RV2258C"/>
    <property type="match status" value="1"/>
</dbReference>
<dbReference type="InterPro" id="IPR053173">
    <property type="entry name" value="SAM-binding_MTase"/>
</dbReference>